<evidence type="ECO:0000313" key="4">
    <source>
        <dbReference type="Proteomes" id="UP001362999"/>
    </source>
</evidence>
<feature type="coiled-coil region" evidence="1">
    <location>
        <begin position="132"/>
        <end position="159"/>
    </location>
</feature>
<protein>
    <submittedName>
        <fullName evidence="3">Uncharacterized protein</fullName>
    </submittedName>
</protein>
<name>A0AAW0BME1_9AGAR</name>
<organism evidence="3 4">
    <name type="scientific">Favolaschia claudopus</name>
    <dbReference type="NCBI Taxonomy" id="2862362"/>
    <lineage>
        <taxon>Eukaryota</taxon>
        <taxon>Fungi</taxon>
        <taxon>Dikarya</taxon>
        <taxon>Basidiomycota</taxon>
        <taxon>Agaricomycotina</taxon>
        <taxon>Agaricomycetes</taxon>
        <taxon>Agaricomycetidae</taxon>
        <taxon>Agaricales</taxon>
        <taxon>Marasmiineae</taxon>
        <taxon>Mycenaceae</taxon>
        <taxon>Favolaschia</taxon>
    </lineage>
</organism>
<dbReference type="Proteomes" id="UP001362999">
    <property type="component" value="Unassembled WGS sequence"/>
</dbReference>
<gene>
    <name evidence="3" type="ORF">R3P38DRAFT_2526141</name>
</gene>
<dbReference type="AlphaFoldDB" id="A0AAW0BME1"/>
<reference evidence="3 4" key="1">
    <citation type="journal article" date="2024" name="J Genomics">
        <title>Draft genome sequencing and assembly of Favolaschia claudopus CIRM-BRFM 2984 isolated from oak limbs.</title>
        <authorList>
            <person name="Navarro D."/>
            <person name="Drula E."/>
            <person name="Chaduli D."/>
            <person name="Cazenave R."/>
            <person name="Ahrendt S."/>
            <person name="Wang J."/>
            <person name="Lipzen A."/>
            <person name="Daum C."/>
            <person name="Barry K."/>
            <person name="Grigoriev I.V."/>
            <person name="Favel A."/>
            <person name="Rosso M.N."/>
            <person name="Martin F."/>
        </authorList>
    </citation>
    <scope>NUCLEOTIDE SEQUENCE [LARGE SCALE GENOMIC DNA]</scope>
    <source>
        <strain evidence="3 4">CIRM-BRFM 2984</strain>
    </source>
</reference>
<evidence type="ECO:0000256" key="2">
    <source>
        <dbReference type="SAM" id="MobiDB-lite"/>
    </source>
</evidence>
<sequence length="650" mass="72076">QRVKETLGKMVDHVKSFVKIGKLRRKEETTATLQSYFEEASTLNTKAKVRNMRTASGIKDTFQLVFIERLFDSYKGKRGKKAKQEALEAKLRTLPQNTTSPVWQIKGLDPHQDTPVEILHVILLGFVKYMWRDLVQNQLKNKEDQKKLLETRLNSFNVQGLGIPPLAGRTLVQYFRAIAQAAPFVVYDLVSPDCLATWVALSKLIPLIWQPQIKDVDAHILLLTAEIDYFMTCAARWTTRWFNKPKFHILLHLPAHIRRFGPAILFATEAFESFNAIIRAKSAFAQGNRIRHLLSGGCFMEAEPILSSDRKQQTVPRTSCLPSRTAEAWKCAASGPLSLVSSASTIAQYIGLEPKKTGSRGICVSDKLPARPFSETLTGIKLPGALTPSRTPQMIQTSSLMYLDNGDPCALQQFVIVRRPDLTTFIARVVEILQVKPSPEFFSQHPSAILLQQATVASTTDSCYGMPALELKSQWFLVKMADILCAVNVQHNCSVQGCGATGFRYVYQERERSNETRPVIVHAGLPADLVLNTAQMRDAVNLQPYRVNSERLDADTIIKSFVLREFDLRKAANAVAAGAQLTEIISDGRLGSSEVEMLAGSSTGKARGNARARGKASRARGRGINCGNTTGGRLMTARITELQVEASSST</sequence>
<feature type="non-terminal residue" evidence="3">
    <location>
        <position position="1"/>
    </location>
</feature>
<accession>A0AAW0BME1</accession>
<dbReference type="PANTHER" id="PTHR31912">
    <property type="entry name" value="IP13529P"/>
    <property type="match status" value="1"/>
</dbReference>
<feature type="compositionally biased region" description="Basic residues" evidence="2">
    <location>
        <begin position="608"/>
        <end position="621"/>
    </location>
</feature>
<comment type="caution">
    <text evidence="3">The sequence shown here is derived from an EMBL/GenBank/DDBJ whole genome shotgun (WGS) entry which is preliminary data.</text>
</comment>
<keyword evidence="1" id="KW-0175">Coiled coil</keyword>
<feature type="region of interest" description="Disordered" evidence="2">
    <location>
        <begin position="601"/>
        <end position="627"/>
    </location>
</feature>
<evidence type="ECO:0000313" key="3">
    <source>
        <dbReference type="EMBL" id="KAK7027593.1"/>
    </source>
</evidence>
<keyword evidence="4" id="KW-1185">Reference proteome</keyword>
<proteinExistence type="predicted"/>
<evidence type="ECO:0000256" key="1">
    <source>
        <dbReference type="SAM" id="Coils"/>
    </source>
</evidence>
<dbReference type="PANTHER" id="PTHR31912:SF34">
    <property type="entry name" value="NOTOCHORD-RELATED PROTEIN"/>
    <property type="match status" value="1"/>
</dbReference>
<dbReference type="EMBL" id="JAWWNJ010000029">
    <property type="protein sequence ID" value="KAK7027593.1"/>
    <property type="molecule type" value="Genomic_DNA"/>
</dbReference>